<dbReference type="EMBL" id="LBZL01000011">
    <property type="protein sequence ID" value="KKR70205.1"/>
    <property type="molecule type" value="Genomic_DNA"/>
</dbReference>
<dbReference type="AlphaFoldDB" id="A0A0G0VDW0"/>
<dbReference type="PANTHER" id="PTHR44591">
    <property type="entry name" value="STRESS RESPONSE REGULATOR PROTEIN 1"/>
    <property type="match status" value="1"/>
</dbReference>
<dbReference type="InterPro" id="IPR011006">
    <property type="entry name" value="CheY-like_superfamily"/>
</dbReference>
<evidence type="ECO:0000256" key="3">
    <source>
        <dbReference type="PROSITE-ProRule" id="PRU00169"/>
    </source>
</evidence>
<name>A0A0G0VDW0_9BACT</name>
<dbReference type="PROSITE" id="PS50110">
    <property type="entry name" value="RESPONSE_REGULATORY"/>
    <property type="match status" value="1"/>
</dbReference>
<dbReference type="Pfam" id="PF00072">
    <property type="entry name" value="Response_reg"/>
    <property type="match status" value="1"/>
</dbReference>
<protein>
    <recommendedName>
        <fullName evidence="4">Response regulatory domain-containing protein</fullName>
    </recommendedName>
</protein>
<dbReference type="InterPro" id="IPR050595">
    <property type="entry name" value="Bact_response_regulator"/>
</dbReference>
<sequence length="133" mass="14966">MEKSFNPAEKRERLSMRILVADDDEAILEITVEALKYLGCEVVTANNGKELVEKLQDGGKFDAIITDQNMPMMNGIDALEQIRQDARFKDLLLILRSAAGDSKLQERVRRIGGLYLDKPHSLNALKEALKKPI</sequence>
<keyword evidence="1 3" id="KW-0597">Phosphoprotein</keyword>
<evidence type="ECO:0000256" key="2">
    <source>
        <dbReference type="ARBA" id="ARBA00023012"/>
    </source>
</evidence>
<dbReference type="CDD" id="cd17546">
    <property type="entry name" value="REC_hyHK_CKI1_RcsC-like"/>
    <property type="match status" value="1"/>
</dbReference>
<gene>
    <name evidence="5" type="ORF">UU13_C0011G0008</name>
</gene>
<dbReference type="GO" id="GO:0000160">
    <property type="term" value="P:phosphorelay signal transduction system"/>
    <property type="evidence" value="ECO:0007669"/>
    <property type="project" value="UniProtKB-KW"/>
</dbReference>
<feature type="domain" description="Response regulatory" evidence="4">
    <location>
        <begin position="17"/>
        <end position="133"/>
    </location>
</feature>
<dbReference type="Proteomes" id="UP000034452">
    <property type="component" value="Unassembled WGS sequence"/>
</dbReference>
<organism evidence="5 6">
    <name type="scientific">Candidatus Nomurabacteria bacterium GW2011_GWB1_40_7</name>
    <dbReference type="NCBI Taxonomy" id="1618744"/>
    <lineage>
        <taxon>Bacteria</taxon>
        <taxon>Candidatus Nomuraibacteriota</taxon>
    </lineage>
</organism>
<dbReference type="InterPro" id="IPR001789">
    <property type="entry name" value="Sig_transdc_resp-reg_receiver"/>
</dbReference>
<keyword evidence="2" id="KW-0902">Two-component regulatory system</keyword>
<accession>A0A0G0VDW0</accession>
<reference evidence="5 6" key="1">
    <citation type="journal article" date="2015" name="Nature">
        <title>rRNA introns, odd ribosomes, and small enigmatic genomes across a large radiation of phyla.</title>
        <authorList>
            <person name="Brown C.T."/>
            <person name="Hug L.A."/>
            <person name="Thomas B.C."/>
            <person name="Sharon I."/>
            <person name="Castelle C.J."/>
            <person name="Singh A."/>
            <person name="Wilkins M.J."/>
            <person name="Williams K.H."/>
            <person name="Banfield J.F."/>
        </authorList>
    </citation>
    <scope>NUCLEOTIDE SEQUENCE [LARGE SCALE GENOMIC DNA]</scope>
</reference>
<evidence type="ECO:0000313" key="5">
    <source>
        <dbReference type="EMBL" id="KKR70205.1"/>
    </source>
</evidence>
<dbReference type="PANTHER" id="PTHR44591:SF14">
    <property type="entry name" value="PROTEIN PILG"/>
    <property type="match status" value="1"/>
</dbReference>
<comment type="caution">
    <text evidence="5">The sequence shown here is derived from an EMBL/GenBank/DDBJ whole genome shotgun (WGS) entry which is preliminary data.</text>
</comment>
<dbReference type="Gene3D" id="3.40.50.2300">
    <property type="match status" value="1"/>
</dbReference>
<proteinExistence type="predicted"/>
<dbReference type="SUPFAM" id="SSF52172">
    <property type="entry name" value="CheY-like"/>
    <property type="match status" value="1"/>
</dbReference>
<evidence type="ECO:0000313" key="6">
    <source>
        <dbReference type="Proteomes" id="UP000034452"/>
    </source>
</evidence>
<feature type="modified residue" description="4-aspartylphosphate" evidence="3">
    <location>
        <position position="67"/>
    </location>
</feature>
<evidence type="ECO:0000256" key="1">
    <source>
        <dbReference type="ARBA" id="ARBA00022553"/>
    </source>
</evidence>
<dbReference type="SMART" id="SM00448">
    <property type="entry name" value="REC"/>
    <property type="match status" value="1"/>
</dbReference>
<evidence type="ECO:0000259" key="4">
    <source>
        <dbReference type="PROSITE" id="PS50110"/>
    </source>
</evidence>